<comment type="caution">
    <text evidence="7">The sequence shown here is derived from an EMBL/GenBank/DDBJ whole genome shotgun (WGS) entry which is preliminary data.</text>
</comment>
<dbReference type="InterPro" id="IPR027417">
    <property type="entry name" value="P-loop_NTPase"/>
</dbReference>
<keyword evidence="4" id="KW-0067">ATP-binding</keyword>
<dbReference type="GO" id="GO:0005524">
    <property type="term" value="F:ATP binding"/>
    <property type="evidence" value="ECO:0007669"/>
    <property type="project" value="UniProtKB-KW"/>
</dbReference>
<dbReference type="EMBL" id="LATL02000318">
    <property type="protein sequence ID" value="KKD37787.1"/>
    <property type="molecule type" value="Genomic_DNA"/>
</dbReference>
<dbReference type="Pfam" id="PF13361">
    <property type="entry name" value="UvrD_C"/>
    <property type="match status" value="1"/>
</dbReference>
<dbReference type="InterPro" id="IPR011528">
    <property type="entry name" value="NERD"/>
</dbReference>
<sequence>MALMIPEAVPSDASQGEKRLFKVLRDELPDDFFIYYEPNVKGLFPDFIILSPDLGLLILEAKGWSASQILKADHQIFEICTDSRVEKCQSPLRQGKGYLDALMNKLKDYSILCQDEGEYQGKLAFPMGCGVIMTNMTEAEATDENIYALLEKPQTVYRDELEEWNSMGERELIKRLESMFTVRFKFWGLEDDQISTIKGVIHPEVQVREEPAKPTSAPKKQVIQPNATIIKTLDHKQEQLARSLGSGHRLFCGVAGSGKTLILLSRAKTLAGGVFNQRVLVLCFNITLAAYLRSLIEADNNPLYRERIEILHFHDWAKSVIGSLPNPKNYESSDEYDEVLGDRLLKVLALMPPEEKWDAVLIDEAHTFYPAWFKCCAAALKDPENGDLLIVSDRSQSLYNRQKFTWKSVGIKAQGRVRKLNRNYRNTSEILSAAWDMVQSLSTDDEDDDEAFPLVEPEAALRHGKKPVLHLVADRMAEVENAIAQIQQLLSEGYESKDIAVIYRYLGRCEAEPFGYLTQQLNELDLGCYWVNENKKNYSRHHPGIRLITSKSALGLEFKAVIIPWVQQFGVGNEAEARRELYVSMTRAQDVLHLFGSGQFPVLRELQECDHFDVA</sequence>
<dbReference type="Gene3D" id="3.40.50.300">
    <property type="entry name" value="P-loop containing nucleotide triphosphate hydrolases"/>
    <property type="match status" value="2"/>
</dbReference>
<dbReference type="GO" id="GO:0000725">
    <property type="term" value="P:recombinational repair"/>
    <property type="evidence" value="ECO:0007669"/>
    <property type="project" value="TreeGrafter"/>
</dbReference>
<evidence type="ECO:0000313" key="7">
    <source>
        <dbReference type="EMBL" id="KKD37787.1"/>
    </source>
</evidence>
<gene>
    <name evidence="7" type="ORF">WN50_12450</name>
</gene>
<feature type="domain" description="NERD" evidence="5">
    <location>
        <begin position="14"/>
        <end position="107"/>
    </location>
</feature>
<dbReference type="PANTHER" id="PTHR11070:SF45">
    <property type="entry name" value="DNA 3'-5' HELICASE"/>
    <property type="match status" value="1"/>
</dbReference>
<dbReference type="OrthoDB" id="9787585at2"/>
<keyword evidence="3 7" id="KW-0347">Helicase</keyword>
<evidence type="ECO:0000256" key="2">
    <source>
        <dbReference type="ARBA" id="ARBA00022801"/>
    </source>
</evidence>
<dbReference type="AlphaFoldDB" id="A0A0F5YGL4"/>
<dbReference type="GO" id="GO:0016787">
    <property type="term" value="F:hydrolase activity"/>
    <property type="evidence" value="ECO:0007669"/>
    <property type="project" value="UniProtKB-KW"/>
</dbReference>
<organism evidence="7 8">
    <name type="scientific">Limnoraphis robusta CS-951</name>
    <dbReference type="NCBI Taxonomy" id="1637645"/>
    <lineage>
        <taxon>Bacteria</taxon>
        <taxon>Bacillati</taxon>
        <taxon>Cyanobacteriota</taxon>
        <taxon>Cyanophyceae</taxon>
        <taxon>Oscillatoriophycideae</taxon>
        <taxon>Oscillatoriales</taxon>
        <taxon>Sirenicapillariaceae</taxon>
        <taxon>Limnoraphis</taxon>
    </lineage>
</organism>
<evidence type="ECO:0000256" key="1">
    <source>
        <dbReference type="ARBA" id="ARBA00022741"/>
    </source>
</evidence>
<dbReference type="InterPro" id="IPR000212">
    <property type="entry name" value="DNA_helicase_UvrD/REP"/>
</dbReference>
<proteinExistence type="predicted"/>
<protein>
    <submittedName>
        <fullName evidence="7">DNA helicase II</fullName>
    </submittedName>
</protein>
<keyword evidence="1" id="KW-0547">Nucleotide-binding</keyword>
<evidence type="ECO:0000259" key="5">
    <source>
        <dbReference type="Pfam" id="PF08378"/>
    </source>
</evidence>
<dbReference type="Pfam" id="PF08378">
    <property type="entry name" value="NERD"/>
    <property type="match status" value="1"/>
</dbReference>
<dbReference type="GO" id="GO:0005829">
    <property type="term" value="C:cytosol"/>
    <property type="evidence" value="ECO:0007669"/>
    <property type="project" value="TreeGrafter"/>
</dbReference>
<evidence type="ECO:0000259" key="6">
    <source>
        <dbReference type="Pfam" id="PF13361"/>
    </source>
</evidence>
<evidence type="ECO:0000256" key="4">
    <source>
        <dbReference type="ARBA" id="ARBA00022840"/>
    </source>
</evidence>
<dbReference type="Proteomes" id="UP000033607">
    <property type="component" value="Unassembled WGS sequence"/>
</dbReference>
<dbReference type="SUPFAM" id="SSF52540">
    <property type="entry name" value="P-loop containing nucleoside triphosphate hydrolases"/>
    <property type="match status" value="1"/>
</dbReference>
<evidence type="ECO:0000313" key="8">
    <source>
        <dbReference type="Proteomes" id="UP000033607"/>
    </source>
</evidence>
<dbReference type="GO" id="GO:0003677">
    <property type="term" value="F:DNA binding"/>
    <property type="evidence" value="ECO:0007669"/>
    <property type="project" value="InterPro"/>
</dbReference>
<dbReference type="GO" id="GO:0043138">
    <property type="term" value="F:3'-5' DNA helicase activity"/>
    <property type="evidence" value="ECO:0007669"/>
    <property type="project" value="TreeGrafter"/>
</dbReference>
<dbReference type="PANTHER" id="PTHR11070">
    <property type="entry name" value="UVRD / RECB / PCRA DNA HELICASE FAMILY MEMBER"/>
    <property type="match status" value="1"/>
</dbReference>
<name>A0A0F5YGL4_9CYAN</name>
<accession>A0A0F5YGL4</accession>
<dbReference type="RefSeq" id="WP_046278868.1">
    <property type="nucleotide sequence ID" value="NZ_LATL02000318.1"/>
</dbReference>
<feature type="domain" description="UvrD-like helicase C-terminal" evidence="6">
    <location>
        <begin position="419"/>
        <end position="505"/>
    </location>
</feature>
<dbReference type="InterPro" id="IPR014017">
    <property type="entry name" value="DNA_helicase_UvrD-like_C"/>
</dbReference>
<evidence type="ECO:0000256" key="3">
    <source>
        <dbReference type="ARBA" id="ARBA00022806"/>
    </source>
</evidence>
<keyword evidence="2" id="KW-0378">Hydrolase</keyword>
<reference evidence="7 8" key="1">
    <citation type="submission" date="2015-06" db="EMBL/GenBank/DDBJ databases">
        <title>Draft genome assembly of filamentous brackish cyanobacterium Limnoraphis robusta strain CS-951.</title>
        <authorList>
            <person name="Willis A."/>
            <person name="Parks M."/>
            <person name="Burford M.A."/>
        </authorList>
    </citation>
    <scope>NUCLEOTIDE SEQUENCE [LARGE SCALE GENOMIC DNA]</scope>
    <source>
        <strain evidence="7 8">CS-951</strain>
    </source>
</reference>
<dbReference type="PATRIC" id="fig|1637645.4.peg.6256"/>